<dbReference type="InterPro" id="IPR051554">
    <property type="entry name" value="Acetyltransferase_Eis"/>
</dbReference>
<dbReference type="PROSITE" id="PS51186">
    <property type="entry name" value="GNAT"/>
    <property type="match status" value="1"/>
</dbReference>
<feature type="domain" description="N-acetyltransferase" evidence="1">
    <location>
        <begin position="119"/>
        <end position="255"/>
    </location>
</feature>
<dbReference type="EMBL" id="BNBC01000030">
    <property type="protein sequence ID" value="GHE92173.1"/>
    <property type="molecule type" value="Genomic_DNA"/>
</dbReference>
<dbReference type="CDD" id="cd04301">
    <property type="entry name" value="NAT_SF"/>
    <property type="match status" value="1"/>
</dbReference>
<proteinExistence type="predicted"/>
<organism evidence="2 3">
    <name type="scientific">Streptomyces spiralis</name>
    <dbReference type="NCBI Taxonomy" id="66376"/>
    <lineage>
        <taxon>Bacteria</taxon>
        <taxon>Bacillati</taxon>
        <taxon>Actinomycetota</taxon>
        <taxon>Actinomycetes</taxon>
        <taxon>Kitasatosporales</taxon>
        <taxon>Streptomycetaceae</taxon>
        <taxon>Streptomyces</taxon>
    </lineage>
</organism>
<dbReference type="GO" id="GO:0030649">
    <property type="term" value="P:aminoglycoside antibiotic catabolic process"/>
    <property type="evidence" value="ECO:0007669"/>
    <property type="project" value="TreeGrafter"/>
</dbReference>
<sequence length="255" mass="27974">MKASAAPYLHPLLANCRDYWLGWGAQDRQDDCLTYYRSGLPHPSLNGVLRLHSSTPIDPWIEHGAHVLAGVPWMWWVGPDSSTEVRNRLVDFGATRAGSMPIMAVDTDRVPDISGPPSLDIQTVDTMDSLTEWVRVYSSSFGFASHLLDSIVQCEAARPDTPDLVRFTGRFQGQPVGTALMLDAHGVAGIYVVTTAEAHRHRGIGSALTSAALRAGRERGLRTGTLQASNQGAGVYRRMGFQMIDQYELFQLPPL</sequence>
<dbReference type="PANTHER" id="PTHR37817:SF1">
    <property type="entry name" value="N-ACETYLTRANSFERASE EIS"/>
    <property type="match status" value="1"/>
</dbReference>
<dbReference type="InterPro" id="IPR000182">
    <property type="entry name" value="GNAT_dom"/>
</dbReference>
<dbReference type="RefSeq" id="WP_189904551.1">
    <property type="nucleotide sequence ID" value="NZ_BNBC01000030.1"/>
</dbReference>
<dbReference type="GO" id="GO:0034069">
    <property type="term" value="F:aminoglycoside N-acetyltransferase activity"/>
    <property type="evidence" value="ECO:0007669"/>
    <property type="project" value="TreeGrafter"/>
</dbReference>
<protein>
    <submittedName>
        <fullName evidence="2">Acetyltransferase</fullName>
    </submittedName>
</protein>
<dbReference type="AlphaFoldDB" id="A0A919A8W8"/>
<dbReference type="Pfam" id="PF00583">
    <property type="entry name" value="Acetyltransf_1"/>
    <property type="match status" value="1"/>
</dbReference>
<gene>
    <name evidence="2" type="ORF">GCM10014715_55730</name>
</gene>
<dbReference type="Proteomes" id="UP000641386">
    <property type="component" value="Unassembled WGS sequence"/>
</dbReference>
<dbReference type="InterPro" id="IPR016181">
    <property type="entry name" value="Acyl_CoA_acyltransferase"/>
</dbReference>
<reference evidence="2" key="2">
    <citation type="submission" date="2020-09" db="EMBL/GenBank/DDBJ databases">
        <authorList>
            <person name="Sun Q."/>
            <person name="Ohkuma M."/>
        </authorList>
    </citation>
    <scope>NUCLEOTIDE SEQUENCE</scope>
    <source>
        <strain evidence="2">JCM 3302</strain>
    </source>
</reference>
<reference evidence="2" key="1">
    <citation type="journal article" date="2014" name="Int. J. Syst. Evol. Microbiol.">
        <title>Complete genome sequence of Corynebacterium casei LMG S-19264T (=DSM 44701T), isolated from a smear-ripened cheese.</title>
        <authorList>
            <consortium name="US DOE Joint Genome Institute (JGI-PGF)"/>
            <person name="Walter F."/>
            <person name="Albersmeier A."/>
            <person name="Kalinowski J."/>
            <person name="Ruckert C."/>
        </authorList>
    </citation>
    <scope>NUCLEOTIDE SEQUENCE</scope>
    <source>
        <strain evidence="2">JCM 3302</strain>
    </source>
</reference>
<evidence type="ECO:0000313" key="3">
    <source>
        <dbReference type="Proteomes" id="UP000641386"/>
    </source>
</evidence>
<name>A0A919A8W8_9ACTN</name>
<keyword evidence="3" id="KW-1185">Reference proteome</keyword>
<dbReference type="PANTHER" id="PTHR37817">
    <property type="entry name" value="N-ACETYLTRANSFERASE EIS"/>
    <property type="match status" value="1"/>
</dbReference>
<evidence type="ECO:0000259" key="1">
    <source>
        <dbReference type="PROSITE" id="PS51186"/>
    </source>
</evidence>
<evidence type="ECO:0000313" key="2">
    <source>
        <dbReference type="EMBL" id="GHE92173.1"/>
    </source>
</evidence>
<dbReference type="SUPFAM" id="SSF55729">
    <property type="entry name" value="Acyl-CoA N-acyltransferases (Nat)"/>
    <property type="match status" value="1"/>
</dbReference>
<comment type="caution">
    <text evidence="2">The sequence shown here is derived from an EMBL/GenBank/DDBJ whole genome shotgun (WGS) entry which is preliminary data.</text>
</comment>
<accession>A0A919A8W8</accession>
<dbReference type="Gene3D" id="3.40.630.30">
    <property type="match status" value="1"/>
</dbReference>